<keyword evidence="3" id="KW-0645">Protease</keyword>
<feature type="transmembrane region" description="Helical" evidence="8">
    <location>
        <begin position="108"/>
        <end position="130"/>
    </location>
</feature>
<keyword evidence="6 8" id="KW-1133">Transmembrane helix</keyword>
<gene>
    <name evidence="9" type="ORF">CTDIVETGP_1385</name>
</gene>
<accession>W6N5I7</accession>
<dbReference type="AlphaFoldDB" id="W6N5I7"/>
<feature type="transmembrane region" description="Helical" evidence="8">
    <location>
        <begin position="177"/>
        <end position="201"/>
    </location>
</feature>
<dbReference type="GeneID" id="29420904"/>
<keyword evidence="1" id="KW-1003">Cell membrane</keyword>
<protein>
    <submittedName>
        <fullName evidence="9">Accessory gene regulator B superfamily</fullName>
    </submittedName>
</protein>
<reference evidence="9 10" key="1">
    <citation type="journal article" date="2015" name="Genome Announc.">
        <title>Draft Genome Sequence of Clostridium tyrobutyricum Strain DIVETGP, Isolated from Cow's Milk for Grana Padano Production.</title>
        <authorList>
            <person name="Soggiu A."/>
            <person name="Piras C."/>
            <person name="Gaiarsa S."/>
            <person name="Sassera D."/>
            <person name="Roncada P."/>
            <person name="Bendixen E."/>
            <person name="Brasca M."/>
            <person name="Bonizzi L."/>
        </authorList>
    </citation>
    <scope>NUCLEOTIDE SEQUENCE [LARGE SCALE GENOMIC DNA]</scope>
    <source>
        <strain evidence="9 10">DIVETGP</strain>
    </source>
</reference>
<dbReference type="GO" id="GO:0009372">
    <property type="term" value="P:quorum sensing"/>
    <property type="evidence" value="ECO:0007669"/>
    <property type="project" value="UniProtKB-KW"/>
</dbReference>
<evidence type="ECO:0000256" key="8">
    <source>
        <dbReference type="SAM" id="Phobius"/>
    </source>
</evidence>
<dbReference type="EMBL" id="CBXI010000023">
    <property type="protein sequence ID" value="CDL91315.1"/>
    <property type="molecule type" value="Genomic_DNA"/>
</dbReference>
<evidence type="ECO:0000256" key="4">
    <source>
        <dbReference type="ARBA" id="ARBA00022692"/>
    </source>
</evidence>
<dbReference type="RefSeq" id="WP_017894641.1">
    <property type="nucleotide sequence ID" value="NZ_CBXI010000023.1"/>
</dbReference>
<feature type="transmembrane region" description="Helical" evidence="8">
    <location>
        <begin position="151"/>
        <end position="171"/>
    </location>
</feature>
<dbReference type="Pfam" id="PF04647">
    <property type="entry name" value="AgrB"/>
    <property type="match status" value="1"/>
</dbReference>
<keyword evidence="5" id="KW-0378">Hydrolase</keyword>
<feature type="transmembrane region" description="Helical" evidence="8">
    <location>
        <begin position="43"/>
        <end position="69"/>
    </location>
</feature>
<proteinExistence type="predicted"/>
<evidence type="ECO:0000256" key="7">
    <source>
        <dbReference type="ARBA" id="ARBA00023136"/>
    </source>
</evidence>
<comment type="caution">
    <text evidence="9">The sequence shown here is derived from an EMBL/GenBank/DDBJ whole genome shotgun (WGS) entry which is preliminary data.</text>
</comment>
<keyword evidence="7 8" id="KW-0472">Membrane</keyword>
<dbReference type="Proteomes" id="UP000019482">
    <property type="component" value="Unassembled WGS sequence"/>
</dbReference>
<evidence type="ECO:0000256" key="1">
    <source>
        <dbReference type="ARBA" id="ARBA00022475"/>
    </source>
</evidence>
<sequence>MSLVEQASNKIAVKIASILNVNDDEKDIICYGAFCTLQTILSFFWIVLFGIIFHVLPQSLLVVCTIAALRKYSGGQHATAPSRCMIITTFISTSFGLVIKNIFVNFNIALIVSIGVLCFIISFCLVFKFAPADTGSKPISDKNMIYRLKKNSILIVCGLVIIDTLLMTFYFKYYNTMLLNLAVCIYMGVIWQSFTLTPIGYKTLYGVDLLMKNMYSRQINT</sequence>
<evidence type="ECO:0000256" key="2">
    <source>
        <dbReference type="ARBA" id="ARBA00022654"/>
    </source>
</evidence>
<keyword evidence="4 8" id="KW-0812">Transmembrane</keyword>
<dbReference type="InterPro" id="IPR006741">
    <property type="entry name" value="AgrB"/>
</dbReference>
<name>W6N5I7_CLOTY</name>
<evidence type="ECO:0000256" key="5">
    <source>
        <dbReference type="ARBA" id="ARBA00022801"/>
    </source>
</evidence>
<dbReference type="GO" id="GO:0006508">
    <property type="term" value="P:proteolysis"/>
    <property type="evidence" value="ECO:0007669"/>
    <property type="project" value="UniProtKB-KW"/>
</dbReference>
<dbReference type="SMART" id="SM00793">
    <property type="entry name" value="AgrB"/>
    <property type="match status" value="1"/>
</dbReference>
<dbReference type="OrthoDB" id="2854767at2"/>
<evidence type="ECO:0000256" key="6">
    <source>
        <dbReference type="ARBA" id="ARBA00022989"/>
    </source>
</evidence>
<dbReference type="GO" id="GO:0008233">
    <property type="term" value="F:peptidase activity"/>
    <property type="evidence" value="ECO:0007669"/>
    <property type="project" value="UniProtKB-KW"/>
</dbReference>
<feature type="transmembrane region" description="Helical" evidence="8">
    <location>
        <begin position="81"/>
        <end position="102"/>
    </location>
</feature>
<keyword evidence="10" id="KW-1185">Reference proteome</keyword>
<organism evidence="9 10">
    <name type="scientific">Clostridium tyrobutyricum DIVETGP</name>
    <dbReference type="NCBI Taxonomy" id="1408889"/>
    <lineage>
        <taxon>Bacteria</taxon>
        <taxon>Bacillati</taxon>
        <taxon>Bacillota</taxon>
        <taxon>Clostridia</taxon>
        <taxon>Eubacteriales</taxon>
        <taxon>Clostridiaceae</taxon>
        <taxon>Clostridium</taxon>
    </lineage>
</organism>
<evidence type="ECO:0000256" key="3">
    <source>
        <dbReference type="ARBA" id="ARBA00022670"/>
    </source>
</evidence>
<evidence type="ECO:0000313" key="9">
    <source>
        <dbReference type="EMBL" id="CDL91315.1"/>
    </source>
</evidence>
<evidence type="ECO:0000313" key="10">
    <source>
        <dbReference type="Proteomes" id="UP000019482"/>
    </source>
</evidence>
<dbReference type="GO" id="GO:0016020">
    <property type="term" value="C:membrane"/>
    <property type="evidence" value="ECO:0007669"/>
    <property type="project" value="InterPro"/>
</dbReference>
<keyword evidence="2" id="KW-0673">Quorum sensing</keyword>